<reference evidence="2" key="1">
    <citation type="submission" date="2021-02" db="EMBL/GenBank/DDBJ databases">
        <authorList>
            <person name="Nowell W R."/>
        </authorList>
    </citation>
    <scope>NUCLEOTIDE SEQUENCE</scope>
</reference>
<organism evidence="2 3">
    <name type="scientific">Rotaria socialis</name>
    <dbReference type="NCBI Taxonomy" id="392032"/>
    <lineage>
        <taxon>Eukaryota</taxon>
        <taxon>Metazoa</taxon>
        <taxon>Spiralia</taxon>
        <taxon>Gnathifera</taxon>
        <taxon>Rotifera</taxon>
        <taxon>Eurotatoria</taxon>
        <taxon>Bdelloidea</taxon>
        <taxon>Philodinida</taxon>
        <taxon>Philodinidae</taxon>
        <taxon>Rotaria</taxon>
    </lineage>
</organism>
<gene>
    <name evidence="2" type="ORF">TSG867_LOCUS24658</name>
</gene>
<evidence type="ECO:0000256" key="1">
    <source>
        <dbReference type="SAM" id="MobiDB-lite"/>
    </source>
</evidence>
<name>A0A820YTJ3_9BILA</name>
<feature type="region of interest" description="Disordered" evidence="1">
    <location>
        <begin position="1"/>
        <end position="61"/>
    </location>
</feature>
<feature type="compositionally biased region" description="Polar residues" evidence="1">
    <location>
        <begin position="40"/>
        <end position="54"/>
    </location>
</feature>
<accession>A0A820YTJ3</accession>
<evidence type="ECO:0000313" key="2">
    <source>
        <dbReference type="EMBL" id="CAF4551081.1"/>
    </source>
</evidence>
<dbReference type="AlphaFoldDB" id="A0A820YTJ3"/>
<evidence type="ECO:0000313" key="3">
    <source>
        <dbReference type="Proteomes" id="UP000663862"/>
    </source>
</evidence>
<dbReference type="EMBL" id="CAJOBQ010002289">
    <property type="protein sequence ID" value="CAF4551081.1"/>
    <property type="molecule type" value="Genomic_DNA"/>
</dbReference>
<dbReference type="Proteomes" id="UP000663862">
    <property type="component" value="Unassembled WGS sequence"/>
</dbReference>
<protein>
    <submittedName>
        <fullName evidence="2">Uncharacterized protein</fullName>
    </submittedName>
</protein>
<feature type="compositionally biased region" description="Basic and acidic residues" evidence="1">
    <location>
        <begin position="1"/>
        <end position="31"/>
    </location>
</feature>
<dbReference type="PANTHER" id="PTHR46601:SF2">
    <property type="entry name" value="UBIQUITIN-LIKE PROTEASE FAMILY PROFILE DOMAIN-CONTAINING PROTEIN"/>
    <property type="match status" value="1"/>
</dbReference>
<dbReference type="PANTHER" id="PTHR46601">
    <property type="entry name" value="ULP_PROTEASE DOMAIN-CONTAINING PROTEIN"/>
    <property type="match status" value="1"/>
</dbReference>
<comment type="caution">
    <text evidence="2">The sequence shown here is derived from an EMBL/GenBank/DDBJ whole genome shotgun (WGS) entry which is preliminary data.</text>
</comment>
<proteinExistence type="predicted"/>
<sequence length="565" mass="64279">MKAKNRERMQNFRSKLSDFQREQYRNHDAAARKRARAASKHQSNASFGSKQSFGKSVKKVKKNLPQDPAKQKLVIQAIAQSIGLLGPSLHKRNTRHLSCKLKDDIVKFYCRDDISYQMPGKRDTIVVRQNGTKSTHQKRILLYNIREAHQLFLSERSGSALDLSKTSFAELRPQYVMIKALMGHRVCACAYHENVNLLLEALAKHVKGGFCSDLHTFTSSLVCDESNEACMFSKCKTCSKFFEIKVEGNIVDFTIKIQWLQWTNNNGRSEKEESEGTVKSCVQHLSSLIQQYLSHVFIKRAQSSLFEELKESTDDKKVLLQVDCAENFAMDQQDAIQSAYWNTRMLSIFTAHAWCGANNYSFALVSDNVTHDKCCLVVCLNNIITKLKQYLPDLEEIVFFSDGAASQFKQRYLLQNMTRMMVGHTLKLSGNFSAPSHGKGVVDAIGGMVKRMVWQEVMAKKQYRSATDFVCIAKTKTNTIILDEISQTEIDVAKLRLEQIFMATKSVKDTQKLHSVIAIRSDVIECRIYGDSTSKWAVFSDFYLLKAKKCTVFCPTRICISISEK</sequence>